<dbReference type="OrthoDB" id="10030815at2759"/>
<keyword evidence="2" id="KW-1185">Reference proteome</keyword>
<dbReference type="AlphaFoldDB" id="A0A183T1I5"/>
<accession>A0A183T1I5</accession>
<evidence type="ECO:0000313" key="2">
    <source>
        <dbReference type="Proteomes" id="UP000275846"/>
    </source>
</evidence>
<dbReference type="Proteomes" id="UP000275846">
    <property type="component" value="Unassembled WGS sequence"/>
</dbReference>
<proteinExistence type="predicted"/>
<sequence length="368" mass="41322">MSSQRQSKRPRRYRDENSYMWDETTPISPVGGECSCGRILLVPNSHLWLLEIGFFPAATPQATVTTGGLNQGINDRLMSLRLPLRGDQFTTNISAYAPPMTSSNVAKDKFYYDLHALLATVSKVDNLIVLGDFKARTPRRRRPTQPLPRYPPPTITDTILCAPPYVLTTKSSASAAISSANHSPDHTTATAATFVPLKEPPPTSRPLIPQPPAPHHYQRWEIDPNQSPLRLHTHLTHRPGQSCANPSHRDCHMRIHDSGIHRNVDSNNTPCTTSLWPFPPPLPPILPRMTITIAVPDLFFPHCTCNFTSRISLVGHLRMETDKPVLGAPTYSRRVHARRRVRWPCHPLHPLLYQITYQLEQWPNAGSG</sequence>
<dbReference type="WBParaSite" id="SSLN_0001073201-mRNA-1">
    <property type="protein sequence ID" value="SSLN_0001073201-mRNA-1"/>
    <property type="gene ID" value="SSLN_0001073201"/>
</dbReference>
<organism evidence="3">
    <name type="scientific">Schistocephalus solidus</name>
    <name type="common">Tapeworm</name>
    <dbReference type="NCBI Taxonomy" id="70667"/>
    <lineage>
        <taxon>Eukaryota</taxon>
        <taxon>Metazoa</taxon>
        <taxon>Spiralia</taxon>
        <taxon>Lophotrochozoa</taxon>
        <taxon>Platyhelminthes</taxon>
        <taxon>Cestoda</taxon>
        <taxon>Eucestoda</taxon>
        <taxon>Diphyllobothriidea</taxon>
        <taxon>Diphyllobothriidae</taxon>
        <taxon>Schistocephalus</taxon>
    </lineage>
</organism>
<reference evidence="3" key="1">
    <citation type="submission" date="2016-06" db="UniProtKB">
        <authorList>
            <consortium name="WormBaseParasite"/>
        </authorList>
    </citation>
    <scope>IDENTIFICATION</scope>
</reference>
<reference evidence="1 2" key="2">
    <citation type="submission" date="2018-11" db="EMBL/GenBank/DDBJ databases">
        <authorList>
            <consortium name="Pathogen Informatics"/>
        </authorList>
    </citation>
    <scope>NUCLEOTIDE SEQUENCE [LARGE SCALE GENOMIC DNA]</scope>
    <source>
        <strain evidence="1 2">NST_G2</strain>
    </source>
</reference>
<protein>
    <submittedName>
        <fullName evidence="3">Endonuclease/exonuclease/phosphatase domain-containing protein</fullName>
    </submittedName>
</protein>
<evidence type="ECO:0000313" key="1">
    <source>
        <dbReference type="EMBL" id="VDL96718.1"/>
    </source>
</evidence>
<gene>
    <name evidence="1" type="ORF">SSLN_LOCUS10333</name>
</gene>
<dbReference type="EMBL" id="UYSU01035804">
    <property type="protein sequence ID" value="VDL96718.1"/>
    <property type="molecule type" value="Genomic_DNA"/>
</dbReference>
<evidence type="ECO:0000313" key="3">
    <source>
        <dbReference type="WBParaSite" id="SSLN_0001073201-mRNA-1"/>
    </source>
</evidence>
<name>A0A183T1I5_SCHSO</name>